<dbReference type="Pfam" id="PF01797">
    <property type="entry name" value="Y1_Tnp"/>
    <property type="match status" value="1"/>
</dbReference>
<dbReference type="Gene3D" id="3.30.70.1290">
    <property type="entry name" value="Transposase IS200-like"/>
    <property type="match status" value="1"/>
</dbReference>
<dbReference type="SMART" id="SM01321">
    <property type="entry name" value="Y1_Tnp"/>
    <property type="match status" value="1"/>
</dbReference>
<organism evidence="3 4">
    <name type="scientific">endosymbiont of Escarpia spicata</name>
    <dbReference type="NCBI Taxonomy" id="2200908"/>
    <lineage>
        <taxon>Bacteria</taxon>
        <taxon>Pseudomonadati</taxon>
        <taxon>Pseudomonadota</taxon>
        <taxon>Gammaproteobacteria</taxon>
        <taxon>sulfur-oxidizing symbionts</taxon>
    </lineage>
</organism>
<dbReference type="GO" id="GO:0006313">
    <property type="term" value="P:DNA transposition"/>
    <property type="evidence" value="ECO:0007669"/>
    <property type="project" value="InterPro"/>
</dbReference>
<evidence type="ECO:0000259" key="2">
    <source>
        <dbReference type="SMART" id="SM01321"/>
    </source>
</evidence>
<dbReference type="InterPro" id="IPR036515">
    <property type="entry name" value="Transposase_17_sf"/>
</dbReference>
<dbReference type="Proteomes" id="UP000254771">
    <property type="component" value="Unassembled WGS sequence"/>
</dbReference>
<name>A0A370DSU5_9GAMM</name>
<keyword evidence="4" id="KW-1185">Reference proteome</keyword>
<dbReference type="GO" id="GO:0004803">
    <property type="term" value="F:transposase activity"/>
    <property type="evidence" value="ECO:0007669"/>
    <property type="project" value="InterPro"/>
</dbReference>
<dbReference type="PANTHER" id="PTHR34322">
    <property type="entry name" value="TRANSPOSASE, Y1_TNP DOMAIN-CONTAINING"/>
    <property type="match status" value="1"/>
</dbReference>
<dbReference type="PANTHER" id="PTHR34322:SF2">
    <property type="entry name" value="TRANSPOSASE IS200-LIKE DOMAIN-CONTAINING PROTEIN"/>
    <property type="match status" value="1"/>
</dbReference>
<feature type="region of interest" description="Disordered" evidence="1">
    <location>
        <begin position="215"/>
        <end position="241"/>
    </location>
</feature>
<proteinExistence type="predicted"/>
<dbReference type="SUPFAM" id="SSF143422">
    <property type="entry name" value="Transposase IS200-like"/>
    <property type="match status" value="1"/>
</dbReference>
<gene>
    <name evidence="3" type="ORF">DIZ78_02890</name>
</gene>
<dbReference type="AlphaFoldDB" id="A0A370DSU5"/>
<evidence type="ECO:0000256" key="1">
    <source>
        <dbReference type="SAM" id="MobiDB-lite"/>
    </source>
</evidence>
<accession>A0A370DSU5</accession>
<dbReference type="GO" id="GO:0003677">
    <property type="term" value="F:DNA binding"/>
    <property type="evidence" value="ECO:0007669"/>
    <property type="project" value="InterPro"/>
</dbReference>
<comment type="caution">
    <text evidence="3">The sequence shown here is derived from an EMBL/GenBank/DDBJ whole genome shotgun (WGS) entry which is preliminary data.</text>
</comment>
<feature type="compositionally biased region" description="Basic and acidic residues" evidence="1">
    <location>
        <begin position="229"/>
        <end position="241"/>
    </location>
</feature>
<evidence type="ECO:0000313" key="4">
    <source>
        <dbReference type="Proteomes" id="UP000254771"/>
    </source>
</evidence>
<feature type="domain" description="Transposase IS200-like" evidence="2">
    <location>
        <begin position="9"/>
        <end position="124"/>
    </location>
</feature>
<sequence length="241" mass="27924">MARLPRLSPPNIPQHIIQRGNNRQACFAVPDDFAAYAHWLHEAAEKYSVAIHAWVFMTNHVHLLATPKSHDSISKMMQFIGRHYVRHFNHLYKRSGTLWEGRFKSCVVDAENYLLICQRYIELNPVRAGMVDNPAEYHWSSYHANGLNRPSSLRTAHAEWLRLGKTDQQRAERYRGFFKGHHDAEQFQKIRDSTNMGMALGKDRFKAEIEELTGRRVTPCKRGPTPKNSKNEKSAKGEFLL</sequence>
<protein>
    <submittedName>
        <fullName evidence="3">Transposase</fullName>
    </submittedName>
</protein>
<evidence type="ECO:0000313" key="3">
    <source>
        <dbReference type="EMBL" id="RDH87534.1"/>
    </source>
</evidence>
<reference evidence="3 4" key="1">
    <citation type="journal article" date="2018" name="ISME J.">
        <title>Endosymbiont genomes yield clues of tubeworm success.</title>
        <authorList>
            <person name="Li Y."/>
            <person name="Liles M.R."/>
            <person name="Halanych K.M."/>
        </authorList>
    </citation>
    <scope>NUCLEOTIDE SEQUENCE [LARGE SCALE GENOMIC DNA]</scope>
    <source>
        <strain evidence="3">A1462</strain>
    </source>
</reference>
<dbReference type="EMBL" id="QFXE01000005">
    <property type="protein sequence ID" value="RDH87534.1"/>
    <property type="molecule type" value="Genomic_DNA"/>
</dbReference>
<dbReference type="InterPro" id="IPR002686">
    <property type="entry name" value="Transposase_17"/>
</dbReference>